<feature type="compositionally biased region" description="Basic and acidic residues" evidence="2">
    <location>
        <begin position="204"/>
        <end position="224"/>
    </location>
</feature>
<feature type="coiled-coil region" evidence="1">
    <location>
        <begin position="337"/>
        <end position="364"/>
    </location>
</feature>
<dbReference type="AlphaFoldDB" id="A0AAE0J6K8"/>
<reference evidence="3" key="1">
    <citation type="journal article" date="2023" name="Mol. Phylogenet. Evol.">
        <title>Genome-scale phylogeny and comparative genomics of the fungal order Sordariales.</title>
        <authorList>
            <person name="Hensen N."/>
            <person name="Bonometti L."/>
            <person name="Westerberg I."/>
            <person name="Brannstrom I.O."/>
            <person name="Guillou S."/>
            <person name="Cros-Aarteil S."/>
            <person name="Calhoun S."/>
            <person name="Haridas S."/>
            <person name="Kuo A."/>
            <person name="Mondo S."/>
            <person name="Pangilinan J."/>
            <person name="Riley R."/>
            <person name="LaButti K."/>
            <person name="Andreopoulos B."/>
            <person name="Lipzen A."/>
            <person name="Chen C."/>
            <person name="Yan M."/>
            <person name="Daum C."/>
            <person name="Ng V."/>
            <person name="Clum A."/>
            <person name="Steindorff A."/>
            <person name="Ohm R.A."/>
            <person name="Martin F."/>
            <person name="Silar P."/>
            <person name="Natvig D.O."/>
            <person name="Lalanne C."/>
            <person name="Gautier V."/>
            <person name="Ament-Velasquez S.L."/>
            <person name="Kruys A."/>
            <person name="Hutchinson M.I."/>
            <person name="Powell A.J."/>
            <person name="Barry K."/>
            <person name="Miller A.N."/>
            <person name="Grigoriev I.V."/>
            <person name="Debuchy R."/>
            <person name="Gladieux P."/>
            <person name="Hiltunen Thoren M."/>
            <person name="Johannesson H."/>
        </authorList>
    </citation>
    <scope>NUCLEOTIDE SEQUENCE</scope>
    <source>
        <strain evidence="3">CBS 560.94</strain>
    </source>
</reference>
<evidence type="ECO:0000313" key="3">
    <source>
        <dbReference type="EMBL" id="KAK3337888.1"/>
    </source>
</evidence>
<evidence type="ECO:0000256" key="1">
    <source>
        <dbReference type="SAM" id="Coils"/>
    </source>
</evidence>
<feature type="region of interest" description="Disordered" evidence="2">
    <location>
        <begin position="191"/>
        <end position="224"/>
    </location>
</feature>
<keyword evidence="4" id="KW-1185">Reference proteome</keyword>
<evidence type="ECO:0000313" key="4">
    <source>
        <dbReference type="Proteomes" id="UP001278500"/>
    </source>
</evidence>
<dbReference type="Proteomes" id="UP001278500">
    <property type="component" value="Unassembled WGS sequence"/>
</dbReference>
<comment type="caution">
    <text evidence="3">The sequence shown here is derived from an EMBL/GenBank/DDBJ whole genome shotgun (WGS) entry which is preliminary data.</text>
</comment>
<accession>A0AAE0J6K8</accession>
<feature type="region of interest" description="Disordered" evidence="2">
    <location>
        <begin position="888"/>
        <end position="932"/>
    </location>
</feature>
<dbReference type="GO" id="GO:0016460">
    <property type="term" value="C:myosin II complex"/>
    <property type="evidence" value="ECO:0007669"/>
    <property type="project" value="TreeGrafter"/>
</dbReference>
<dbReference type="EMBL" id="JAUEPP010000008">
    <property type="protein sequence ID" value="KAK3337888.1"/>
    <property type="molecule type" value="Genomic_DNA"/>
</dbReference>
<feature type="region of interest" description="Disordered" evidence="2">
    <location>
        <begin position="946"/>
        <end position="966"/>
    </location>
</feature>
<feature type="compositionally biased region" description="Acidic residues" evidence="2">
    <location>
        <begin position="904"/>
        <end position="919"/>
    </location>
</feature>
<feature type="compositionally biased region" description="Basic and acidic residues" evidence="2">
    <location>
        <begin position="1010"/>
        <end position="1024"/>
    </location>
</feature>
<dbReference type="GeneID" id="87867038"/>
<dbReference type="PANTHER" id="PTHR45615:SF40">
    <property type="entry name" value="MYOSIN HEAVY CHAIN, NON-MUSCLE"/>
    <property type="match status" value="1"/>
</dbReference>
<feature type="compositionally biased region" description="Low complexity" evidence="2">
    <location>
        <begin position="43"/>
        <end position="53"/>
    </location>
</feature>
<protein>
    <submittedName>
        <fullName evidence="3">Uncharacterized protein</fullName>
    </submittedName>
</protein>
<dbReference type="RefSeq" id="XP_062677339.1">
    <property type="nucleotide sequence ID" value="XM_062829884.1"/>
</dbReference>
<feature type="coiled-coil region" evidence="1">
    <location>
        <begin position="148"/>
        <end position="186"/>
    </location>
</feature>
<feature type="region of interest" description="Disordered" evidence="2">
    <location>
        <begin position="1"/>
        <end position="93"/>
    </location>
</feature>
<feature type="compositionally biased region" description="Low complexity" evidence="2">
    <location>
        <begin position="558"/>
        <end position="569"/>
    </location>
</feature>
<dbReference type="GO" id="GO:0051015">
    <property type="term" value="F:actin filament binding"/>
    <property type="evidence" value="ECO:0007669"/>
    <property type="project" value="TreeGrafter"/>
</dbReference>
<dbReference type="GO" id="GO:0032982">
    <property type="term" value="C:myosin filament"/>
    <property type="evidence" value="ECO:0007669"/>
    <property type="project" value="TreeGrafter"/>
</dbReference>
<dbReference type="PANTHER" id="PTHR45615">
    <property type="entry name" value="MYOSIN HEAVY CHAIN, NON-MUSCLE"/>
    <property type="match status" value="1"/>
</dbReference>
<feature type="region of interest" description="Disordered" evidence="2">
    <location>
        <begin position="1000"/>
        <end position="1042"/>
    </location>
</feature>
<feature type="region of interest" description="Disordered" evidence="2">
    <location>
        <begin position="1067"/>
        <end position="1156"/>
    </location>
</feature>
<organism evidence="3 4">
    <name type="scientific">Neurospora tetraspora</name>
    <dbReference type="NCBI Taxonomy" id="94610"/>
    <lineage>
        <taxon>Eukaryota</taxon>
        <taxon>Fungi</taxon>
        <taxon>Dikarya</taxon>
        <taxon>Ascomycota</taxon>
        <taxon>Pezizomycotina</taxon>
        <taxon>Sordariomycetes</taxon>
        <taxon>Sordariomycetidae</taxon>
        <taxon>Sordariales</taxon>
        <taxon>Sordariaceae</taxon>
        <taxon>Neurospora</taxon>
    </lineage>
</organism>
<sequence length="1156" mass="128146">MPPYDAHCPWDSDDGNTGSEYSDTSEHHTIPYIKIEPEDEGSPDSLSDSSSSSDSEDENNQPQVRIAQLFKGKARTRSKSSVPEIGTDESEVSNQLRRENLELRNELSKLQQQIKGVTQDRHDAETYANGKRDQETGTASQIRELSLKATLEAREQQHQQQVRQLTKQLEKKEDQYVAQLRELRLNNRLAPGVSQSVSSSHDCTPVREESSNGQQAKDDKIQEAESDREIGRLNALFQAKEKQYQQQLRQLTKQLEQKEDQYVARLRELRLSNNLAPDINKLRADLAAEYQAKENAYIERIRQLSIEHAAKEDQLKSGLGALSSALHREEFQHQKLINRLKAERQKVQERCNNLQAELDGAITSFSKEVSELKSRDPFEPVRKSDAEIQASWKDLAIRVRQFVQTHCLAVIPHATAQELYKKKLLPGIQTICADPPAVLVNPQLCSSLLQGLIWEVLWTFVFSSRAEGWAGKTGQDFGEAYERASAHVSSLPKDVNWASTVAALHSWKARSFAFLKQLRPIFHADIAALTYFLASLLDPITTPTAMVRSGSGSASDSQQPHPINYHHQQQPPPPPHTYPSLRLLTDLEALLTIALSLDNTFRLSLANYTITFKDPAQSFFRPSMMELNPIGFASFNAATSSQRDSVSLNDASVNAKAIADSLKVDFAVSPGLLRSGDWREGGDYHLEVVVAKLVVVCNAERVLCQLSEPVPAAGPGQELAWLERQRARGVQVDEQRLEKARLGLGTGVNEGVRTQRELMSKWRIPMPPPVPVPERPGPLGLVGVPGAGAGPAGHLTIQPGGGHVGGNAPHRPYVRTYEFTHNHNSSGRPHLELISHFHNTSPATYNYKPSTYNPHSNNNTLPNEPSHFGNSINNSYNTAAKIRRVLHHGTRRNPGDPVRNGSEATDDNDSDNDYTDEPTAETSAVTTRGAKRKRIQLLRDGVAAITAAGRGTPEPESAQEVPTTTEAATMSTSVANGTITDANNKLFPNLNNQKAVVVLEDSDDPPPTSRTEKGNNDIVPEKQHTSNNVTSSKMPRDTSPLSELNDDVIATLQNDNPLSTERSTKSVALLDDQPEPDEATIPSSSPLLDPFASEGESEEDEVFFQQISEVSKDEEKRKEDKSDKSKSANNHNNVLTNDETDEGERERERETEEGEL</sequence>
<dbReference type="GO" id="GO:0000146">
    <property type="term" value="F:microfilament motor activity"/>
    <property type="evidence" value="ECO:0007669"/>
    <property type="project" value="TreeGrafter"/>
</dbReference>
<feature type="coiled-coil region" evidence="1">
    <location>
        <begin position="234"/>
        <end position="307"/>
    </location>
</feature>
<feature type="coiled-coil region" evidence="1">
    <location>
        <begin position="93"/>
        <end position="120"/>
    </location>
</feature>
<dbReference type="GO" id="GO:0005737">
    <property type="term" value="C:cytoplasm"/>
    <property type="evidence" value="ECO:0007669"/>
    <property type="project" value="TreeGrafter"/>
</dbReference>
<feature type="region of interest" description="Disordered" evidence="2">
    <location>
        <begin position="547"/>
        <end position="579"/>
    </location>
</feature>
<evidence type="ECO:0000256" key="2">
    <source>
        <dbReference type="SAM" id="MobiDB-lite"/>
    </source>
</evidence>
<feature type="region of interest" description="Disordered" evidence="2">
    <location>
        <begin position="845"/>
        <end position="874"/>
    </location>
</feature>
<proteinExistence type="predicted"/>
<feature type="compositionally biased region" description="Polar residues" evidence="2">
    <location>
        <begin position="193"/>
        <end position="202"/>
    </location>
</feature>
<keyword evidence="1" id="KW-0175">Coiled coil</keyword>
<feature type="compositionally biased region" description="Basic and acidic residues" evidence="2">
    <location>
        <begin position="1110"/>
        <end position="1126"/>
    </location>
</feature>
<reference evidence="3" key="2">
    <citation type="submission" date="2023-06" db="EMBL/GenBank/DDBJ databases">
        <authorList>
            <consortium name="Lawrence Berkeley National Laboratory"/>
            <person name="Haridas S."/>
            <person name="Hensen N."/>
            <person name="Bonometti L."/>
            <person name="Westerberg I."/>
            <person name="Brannstrom I.O."/>
            <person name="Guillou S."/>
            <person name="Cros-Aarteil S."/>
            <person name="Calhoun S."/>
            <person name="Kuo A."/>
            <person name="Mondo S."/>
            <person name="Pangilinan J."/>
            <person name="Riley R."/>
            <person name="Labutti K."/>
            <person name="Andreopoulos B."/>
            <person name="Lipzen A."/>
            <person name="Chen C."/>
            <person name="Yanf M."/>
            <person name="Daum C."/>
            <person name="Ng V."/>
            <person name="Clum A."/>
            <person name="Steindorff A."/>
            <person name="Ohm R."/>
            <person name="Martin F."/>
            <person name="Silar P."/>
            <person name="Natvig D."/>
            <person name="Lalanne C."/>
            <person name="Gautier V."/>
            <person name="Ament-Velasquez S.L."/>
            <person name="Kruys A."/>
            <person name="Hutchinson M.I."/>
            <person name="Powell A.J."/>
            <person name="Barry K."/>
            <person name="Miller A.N."/>
            <person name="Grigoriev I.V."/>
            <person name="Debuchy R."/>
            <person name="Gladieux P."/>
            <person name="Thoren M.H."/>
            <person name="Johannesson H."/>
        </authorList>
    </citation>
    <scope>NUCLEOTIDE SEQUENCE</scope>
    <source>
        <strain evidence="3">CBS 560.94</strain>
    </source>
</reference>
<feature type="region of interest" description="Disordered" evidence="2">
    <location>
        <begin position="790"/>
        <end position="809"/>
    </location>
</feature>
<gene>
    <name evidence="3" type="ORF">B0H65DRAFT_552397</name>
</gene>
<feature type="compositionally biased region" description="Polar residues" evidence="2">
    <location>
        <begin position="1128"/>
        <end position="1137"/>
    </location>
</feature>
<name>A0AAE0J6K8_9PEZI</name>